<evidence type="ECO:0000313" key="2">
    <source>
        <dbReference type="Proteomes" id="UP000182135"/>
    </source>
</evidence>
<sequence length="86" mass="9603">MNKAPKWVIVFIVIGLMMPIFSIESIIPWILFILLSLKCINISKSSENTKTKVIKCSIYTLASVLLTVGFNVLLTLGMPFIISMIV</sequence>
<reference evidence="1 2" key="1">
    <citation type="submission" date="2016-10" db="EMBL/GenBank/DDBJ databases">
        <authorList>
            <person name="de Groot N.N."/>
        </authorList>
    </citation>
    <scope>NUCLEOTIDE SEQUENCE [LARGE SCALE GENOMIC DNA]</scope>
    <source>
        <strain evidence="1 2">NLAE-zl-G419</strain>
    </source>
</reference>
<gene>
    <name evidence="1" type="ORF">SAMN04487885_105135</name>
</gene>
<dbReference type="STRING" id="1529.SAMN04487885_105135"/>
<organism evidence="1 2">
    <name type="scientific">Clostridium cadaveris</name>
    <dbReference type="NCBI Taxonomy" id="1529"/>
    <lineage>
        <taxon>Bacteria</taxon>
        <taxon>Bacillati</taxon>
        <taxon>Bacillota</taxon>
        <taxon>Clostridia</taxon>
        <taxon>Eubacteriales</taxon>
        <taxon>Clostridiaceae</taxon>
        <taxon>Clostridium</taxon>
    </lineage>
</organism>
<protein>
    <submittedName>
        <fullName evidence="1">Uncharacterized protein</fullName>
    </submittedName>
</protein>
<dbReference type="Proteomes" id="UP000182135">
    <property type="component" value="Unassembled WGS sequence"/>
</dbReference>
<dbReference type="eggNOG" id="ENOG50328S5">
    <property type="taxonomic scope" value="Bacteria"/>
</dbReference>
<keyword evidence="2" id="KW-1185">Reference proteome</keyword>
<name>A0A1I2KE27_9CLOT</name>
<dbReference type="OrthoDB" id="1930435at2"/>
<dbReference type="AlphaFoldDB" id="A0A1I2KE27"/>
<proteinExistence type="predicted"/>
<accession>A0A1I2KE27</accession>
<dbReference type="GeneID" id="90543908"/>
<dbReference type="RefSeq" id="WP_027637364.1">
    <property type="nucleotide sequence ID" value="NZ_CABMJC010000009.1"/>
</dbReference>
<evidence type="ECO:0000313" key="1">
    <source>
        <dbReference type="EMBL" id="SFF65302.1"/>
    </source>
</evidence>
<dbReference type="EMBL" id="FOOE01000005">
    <property type="protein sequence ID" value="SFF65302.1"/>
    <property type="molecule type" value="Genomic_DNA"/>
</dbReference>